<organism evidence="2 3">
    <name type="scientific">Microdochium trichocladiopsis</name>
    <dbReference type="NCBI Taxonomy" id="1682393"/>
    <lineage>
        <taxon>Eukaryota</taxon>
        <taxon>Fungi</taxon>
        <taxon>Dikarya</taxon>
        <taxon>Ascomycota</taxon>
        <taxon>Pezizomycotina</taxon>
        <taxon>Sordariomycetes</taxon>
        <taxon>Xylariomycetidae</taxon>
        <taxon>Xylariales</taxon>
        <taxon>Microdochiaceae</taxon>
        <taxon>Microdochium</taxon>
    </lineage>
</organism>
<name>A0A9P9BQE5_9PEZI</name>
<dbReference type="EMBL" id="JAGTJQ010000005">
    <property type="protein sequence ID" value="KAH7030783.1"/>
    <property type="molecule type" value="Genomic_DNA"/>
</dbReference>
<evidence type="ECO:0000313" key="3">
    <source>
        <dbReference type="Proteomes" id="UP000756346"/>
    </source>
</evidence>
<evidence type="ECO:0000256" key="1">
    <source>
        <dbReference type="SAM" id="MobiDB-lite"/>
    </source>
</evidence>
<dbReference type="AlphaFoldDB" id="A0A9P9BQE5"/>
<sequence length="216" mass="23008">MGAGKPQPPEQGNIQNFDTNLPWLSKPGGRGWEPDGQCRPYVRLPVPGQGSRRKPGSGVAAAKHNGARQHPQGPAGRPLPYRSSVLLCRVAADAQTDTGTDCMVAHGDPAGPGCLVTLDRAACDVPALRRRPEHRAPNVPRVRQASLEPSSTSALLHNIPHLQCICSLAVRSSGSPPPILGSPCEPPLIPIHVPTGNCTAERKRHDNLLILDRRPP</sequence>
<feature type="compositionally biased region" description="Polar residues" evidence="1">
    <location>
        <begin position="10"/>
        <end position="19"/>
    </location>
</feature>
<keyword evidence="3" id="KW-1185">Reference proteome</keyword>
<feature type="region of interest" description="Disordered" evidence="1">
    <location>
        <begin position="1"/>
        <end position="79"/>
    </location>
</feature>
<reference evidence="2" key="1">
    <citation type="journal article" date="2021" name="Nat. Commun.">
        <title>Genetic determinants of endophytism in the Arabidopsis root mycobiome.</title>
        <authorList>
            <person name="Mesny F."/>
            <person name="Miyauchi S."/>
            <person name="Thiergart T."/>
            <person name="Pickel B."/>
            <person name="Atanasova L."/>
            <person name="Karlsson M."/>
            <person name="Huettel B."/>
            <person name="Barry K.W."/>
            <person name="Haridas S."/>
            <person name="Chen C."/>
            <person name="Bauer D."/>
            <person name="Andreopoulos W."/>
            <person name="Pangilinan J."/>
            <person name="LaButti K."/>
            <person name="Riley R."/>
            <person name="Lipzen A."/>
            <person name="Clum A."/>
            <person name="Drula E."/>
            <person name="Henrissat B."/>
            <person name="Kohler A."/>
            <person name="Grigoriev I.V."/>
            <person name="Martin F.M."/>
            <person name="Hacquard S."/>
        </authorList>
    </citation>
    <scope>NUCLEOTIDE SEQUENCE</scope>
    <source>
        <strain evidence="2">MPI-CAGE-CH-0230</strain>
    </source>
</reference>
<dbReference type="GeneID" id="70191432"/>
<dbReference type="Proteomes" id="UP000756346">
    <property type="component" value="Unassembled WGS sequence"/>
</dbReference>
<comment type="caution">
    <text evidence="2">The sequence shown here is derived from an EMBL/GenBank/DDBJ whole genome shotgun (WGS) entry which is preliminary data.</text>
</comment>
<accession>A0A9P9BQE5</accession>
<protein>
    <submittedName>
        <fullName evidence="2">Uncharacterized protein</fullName>
    </submittedName>
</protein>
<proteinExistence type="predicted"/>
<gene>
    <name evidence="2" type="ORF">B0I36DRAFT_408997</name>
</gene>
<dbReference type="RefSeq" id="XP_046012463.1">
    <property type="nucleotide sequence ID" value="XM_046161886.1"/>
</dbReference>
<evidence type="ECO:0000313" key="2">
    <source>
        <dbReference type="EMBL" id="KAH7030783.1"/>
    </source>
</evidence>